<evidence type="ECO:0000256" key="1">
    <source>
        <dbReference type="SAM" id="MobiDB-lite"/>
    </source>
</evidence>
<keyword evidence="3" id="KW-1185">Reference proteome</keyword>
<organism evidence="2 3">
    <name type="scientific">Pleurodeles waltl</name>
    <name type="common">Iberian ribbed newt</name>
    <dbReference type="NCBI Taxonomy" id="8319"/>
    <lineage>
        <taxon>Eukaryota</taxon>
        <taxon>Metazoa</taxon>
        <taxon>Chordata</taxon>
        <taxon>Craniata</taxon>
        <taxon>Vertebrata</taxon>
        <taxon>Euteleostomi</taxon>
        <taxon>Amphibia</taxon>
        <taxon>Batrachia</taxon>
        <taxon>Caudata</taxon>
        <taxon>Salamandroidea</taxon>
        <taxon>Salamandridae</taxon>
        <taxon>Pleurodelinae</taxon>
        <taxon>Pleurodeles</taxon>
    </lineage>
</organism>
<feature type="region of interest" description="Disordered" evidence="1">
    <location>
        <begin position="80"/>
        <end position="132"/>
    </location>
</feature>
<comment type="caution">
    <text evidence="2">The sequence shown here is derived from an EMBL/GenBank/DDBJ whole genome shotgun (WGS) entry which is preliminary data.</text>
</comment>
<name>A0AAV7VKX2_PLEWA</name>
<evidence type="ECO:0000313" key="2">
    <source>
        <dbReference type="EMBL" id="KAJ1200996.1"/>
    </source>
</evidence>
<evidence type="ECO:0000313" key="3">
    <source>
        <dbReference type="Proteomes" id="UP001066276"/>
    </source>
</evidence>
<dbReference type="AlphaFoldDB" id="A0AAV7VKX2"/>
<proteinExistence type="predicted"/>
<sequence>MGCNEQWVSALVLHMDMSPIHVVTIGTEPLNHDANSSAIRARRLKVSSRARGRRIAWGAPRNLAGAPTLPEYGMSSRGLITSPEVAGPRPSACPREPWEAAAAARPGALRSGGTRRQQLLAGGAGRPYEPGN</sequence>
<dbReference type="Proteomes" id="UP001066276">
    <property type="component" value="Chromosome 2_1"/>
</dbReference>
<protein>
    <submittedName>
        <fullName evidence="2">Uncharacterized protein</fullName>
    </submittedName>
</protein>
<dbReference type="EMBL" id="JANPWB010000003">
    <property type="protein sequence ID" value="KAJ1200996.1"/>
    <property type="molecule type" value="Genomic_DNA"/>
</dbReference>
<feature type="compositionally biased region" description="Low complexity" evidence="1">
    <location>
        <begin position="92"/>
        <end position="112"/>
    </location>
</feature>
<reference evidence="2" key="1">
    <citation type="journal article" date="2022" name="bioRxiv">
        <title>Sequencing and chromosome-scale assembly of the giantPleurodeles waltlgenome.</title>
        <authorList>
            <person name="Brown T."/>
            <person name="Elewa A."/>
            <person name="Iarovenko S."/>
            <person name="Subramanian E."/>
            <person name="Araus A.J."/>
            <person name="Petzold A."/>
            <person name="Susuki M."/>
            <person name="Suzuki K.-i.T."/>
            <person name="Hayashi T."/>
            <person name="Toyoda A."/>
            <person name="Oliveira C."/>
            <person name="Osipova E."/>
            <person name="Leigh N.D."/>
            <person name="Simon A."/>
            <person name="Yun M.H."/>
        </authorList>
    </citation>
    <scope>NUCLEOTIDE SEQUENCE</scope>
    <source>
        <strain evidence="2">20211129_DDA</strain>
        <tissue evidence="2">Liver</tissue>
    </source>
</reference>
<gene>
    <name evidence="2" type="ORF">NDU88_004814</name>
</gene>
<accession>A0AAV7VKX2</accession>